<dbReference type="STRING" id="1778.A9W97_11400"/>
<evidence type="ECO:0000259" key="4">
    <source>
        <dbReference type="Pfam" id="PF17853"/>
    </source>
</evidence>
<accession>A0A0Q2LNQ5</accession>
<protein>
    <recommendedName>
        <fullName evidence="7">PucR family transcriptional regulator</fullName>
    </recommendedName>
</protein>
<organism evidence="5 6">
    <name type="scientific">Mycobacterium gordonae</name>
    <dbReference type="NCBI Taxonomy" id="1778"/>
    <lineage>
        <taxon>Bacteria</taxon>
        <taxon>Bacillati</taxon>
        <taxon>Actinomycetota</taxon>
        <taxon>Actinomycetes</taxon>
        <taxon>Mycobacteriales</taxon>
        <taxon>Mycobacteriaceae</taxon>
        <taxon>Mycobacterium</taxon>
    </lineage>
</organism>
<dbReference type="RefSeq" id="WP_055579479.1">
    <property type="nucleotide sequence ID" value="NZ_LKTM01000310.1"/>
</dbReference>
<dbReference type="Proteomes" id="UP000051677">
    <property type="component" value="Unassembled WGS sequence"/>
</dbReference>
<name>A0A0Q2LNQ5_MYCGO</name>
<dbReference type="PANTHER" id="PTHR33744">
    <property type="entry name" value="CARBOHYDRATE DIACID REGULATOR"/>
    <property type="match status" value="1"/>
</dbReference>
<comment type="similarity">
    <text evidence="1">Belongs to the CdaR family.</text>
</comment>
<proteinExistence type="inferred from homology"/>
<dbReference type="InterPro" id="IPR025736">
    <property type="entry name" value="PucR_C-HTH_dom"/>
</dbReference>
<dbReference type="InterPro" id="IPR025751">
    <property type="entry name" value="RsbRD_N_dom"/>
</dbReference>
<sequence length="421" mass="46576">MVAETGNAVGSGCVSLIARQMDAIRDTFTAELFDMMKGEIQGLKHDPRMLELWHASLTENFVAAVHYLERDAPTALLEAPAAALAYARASAQRDIPLAPLVRAHRLGHARFLEVAMQYVSRLEPHQQVPTIIALVNRAARVVDLVADQMILAYEEEHDRWLSRRSGMQQHWVSEVLAGTPVDVQRAEKVLRYGLDGRHVAAVVWVDDAVPIDQVVARFDEVRCLMAAELDAAGRSLLVPTDEREARLWFSVAGAPDLPSIRGAFESACIGARVACGRSGDGLRGFRASMRQAELVKTVVLAGGDRHSCPVVFYDDVAPVALMAADVDELRRFVGEVLGDLAGADERNEWLRETLREFLLRNRSYVATADAMILHRNTIQYRVGQAMELCGQNFDDPDAVFKVQTALEACRWMAPAVLRAQK</sequence>
<feature type="domain" description="PucR C-terminal helix-turn-helix" evidence="2">
    <location>
        <begin position="350"/>
        <end position="408"/>
    </location>
</feature>
<evidence type="ECO:0000259" key="3">
    <source>
        <dbReference type="Pfam" id="PF14361"/>
    </source>
</evidence>
<dbReference type="AlphaFoldDB" id="A0A0Q2LNQ5"/>
<dbReference type="Pfam" id="PF13556">
    <property type="entry name" value="HTH_30"/>
    <property type="match status" value="1"/>
</dbReference>
<dbReference type="Gene3D" id="1.10.10.2840">
    <property type="entry name" value="PucR C-terminal helix-turn-helix domain"/>
    <property type="match status" value="1"/>
</dbReference>
<evidence type="ECO:0000259" key="2">
    <source>
        <dbReference type="Pfam" id="PF13556"/>
    </source>
</evidence>
<reference evidence="5 6" key="1">
    <citation type="submission" date="2015-10" db="EMBL/GenBank/DDBJ databases">
        <title>Mycobacterium gordonae draft genome assembly.</title>
        <authorList>
            <person name="Ustinova V."/>
            <person name="Smirnova T."/>
            <person name="Blagodatskikh K."/>
            <person name="Varlamov D."/>
            <person name="Larionova E."/>
            <person name="Chernousova L."/>
        </authorList>
    </citation>
    <scope>NUCLEOTIDE SEQUENCE [LARGE SCALE GENOMIC DNA]</scope>
    <source>
        <strain evidence="5 6">CTRI 14-8773</strain>
    </source>
</reference>
<dbReference type="PANTHER" id="PTHR33744:SF1">
    <property type="entry name" value="DNA-BINDING TRANSCRIPTIONAL ACTIVATOR ADER"/>
    <property type="match status" value="1"/>
</dbReference>
<comment type="caution">
    <text evidence="5">The sequence shown here is derived from an EMBL/GenBank/DDBJ whole genome shotgun (WGS) entry which is preliminary data.</text>
</comment>
<evidence type="ECO:0000256" key="1">
    <source>
        <dbReference type="ARBA" id="ARBA00006754"/>
    </source>
</evidence>
<dbReference type="InterPro" id="IPR041522">
    <property type="entry name" value="CdaR_GGDEF"/>
</dbReference>
<gene>
    <name evidence="5" type="ORF">AO501_33235</name>
</gene>
<dbReference type="EMBL" id="LKTM01000310">
    <property type="protein sequence ID" value="KQH77561.1"/>
    <property type="molecule type" value="Genomic_DNA"/>
</dbReference>
<dbReference type="Pfam" id="PF14361">
    <property type="entry name" value="RsbRD_N"/>
    <property type="match status" value="1"/>
</dbReference>
<evidence type="ECO:0000313" key="6">
    <source>
        <dbReference type="Proteomes" id="UP000051677"/>
    </source>
</evidence>
<dbReference type="InterPro" id="IPR042070">
    <property type="entry name" value="PucR_C-HTH_sf"/>
</dbReference>
<evidence type="ECO:0008006" key="7">
    <source>
        <dbReference type="Google" id="ProtNLM"/>
    </source>
</evidence>
<evidence type="ECO:0000313" key="5">
    <source>
        <dbReference type="EMBL" id="KQH77561.1"/>
    </source>
</evidence>
<dbReference type="Pfam" id="PF17853">
    <property type="entry name" value="GGDEF_2"/>
    <property type="match status" value="1"/>
</dbReference>
<feature type="domain" description="RsbT co-antagonist protein RsbRD N-terminal" evidence="3">
    <location>
        <begin position="27"/>
        <end position="164"/>
    </location>
</feature>
<dbReference type="InterPro" id="IPR051448">
    <property type="entry name" value="CdaR-like_regulators"/>
</dbReference>
<feature type="domain" description="CdaR GGDEF-like" evidence="4">
    <location>
        <begin position="181"/>
        <end position="294"/>
    </location>
</feature>